<dbReference type="RefSeq" id="XP_025599956.1">
    <property type="nucleotide sequence ID" value="XM_025739517.1"/>
</dbReference>
<reference evidence="2 3" key="1">
    <citation type="journal article" date="2018" name="Mol. Biol. Evol.">
        <title>Broad Genomic Sampling Reveals a Smut Pathogenic Ancestry of the Fungal Clade Ustilaginomycotina.</title>
        <authorList>
            <person name="Kijpornyongpan T."/>
            <person name="Mondo S.J."/>
            <person name="Barry K."/>
            <person name="Sandor L."/>
            <person name="Lee J."/>
            <person name="Lipzen A."/>
            <person name="Pangilinan J."/>
            <person name="LaButti K."/>
            <person name="Hainaut M."/>
            <person name="Henrissat B."/>
            <person name="Grigoriev I.V."/>
            <person name="Spatafora J.W."/>
            <person name="Aime M.C."/>
        </authorList>
    </citation>
    <scope>NUCLEOTIDE SEQUENCE [LARGE SCALE GENOMIC DNA]</scope>
    <source>
        <strain evidence="2 3">MCA 4186</strain>
    </source>
</reference>
<protein>
    <submittedName>
        <fullName evidence="2">Uncharacterized protein</fullName>
    </submittedName>
</protein>
<proteinExistence type="predicted"/>
<evidence type="ECO:0000313" key="2">
    <source>
        <dbReference type="EMBL" id="PWN99677.1"/>
    </source>
</evidence>
<keyword evidence="3" id="KW-1185">Reference proteome</keyword>
<organism evidence="2 3">
    <name type="scientific">Tilletiopsis washingtonensis</name>
    <dbReference type="NCBI Taxonomy" id="58919"/>
    <lineage>
        <taxon>Eukaryota</taxon>
        <taxon>Fungi</taxon>
        <taxon>Dikarya</taxon>
        <taxon>Basidiomycota</taxon>
        <taxon>Ustilaginomycotina</taxon>
        <taxon>Exobasidiomycetes</taxon>
        <taxon>Entylomatales</taxon>
        <taxon>Entylomatales incertae sedis</taxon>
        <taxon>Tilletiopsis</taxon>
    </lineage>
</organism>
<evidence type="ECO:0000256" key="1">
    <source>
        <dbReference type="SAM" id="MobiDB-lite"/>
    </source>
</evidence>
<name>A0A316ZD24_9BASI</name>
<dbReference type="Proteomes" id="UP000245946">
    <property type="component" value="Unassembled WGS sequence"/>
</dbReference>
<evidence type="ECO:0000313" key="3">
    <source>
        <dbReference type="Proteomes" id="UP000245946"/>
    </source>
</evidence>
<dbReference type="AlphaFoldDB" id="A0A316ZD24"/>
<dbReference type="GeneID" id="37267063"/>
<accession>A0A316ZD24</accession>
<dbReference type="EMBL" id="KZ819287">
    <property type="protein sequence ID" value="PWN99677.1"/>
    <property type="molecule type" value="Genomic_DNA"/>
</dbReference>
<gene>
    <name evidence="2" type="ORF">FA09DRAFT_215116</name>
</gene>
<feature type="region of interest" description="Disordered" evidence="1">
    <location>
        <begin position="1"/>
        <end position="26"/>
    </location>
</feature>
<sequence length="130" mass="13791">MQPQQMQPEHALCSGRQPSLAPERSGCSNLAPTLASCGHDNGISGRLRHPHAALCSCMLHRGSRDAARRSTPQASAMTRALSLSGCAEVSVFGRTPQLRSSTSLGTCPRPASTLGRRLEPFWAVKGAQRG</sequence>